<name>A0A2H3DHI4_ARMGA</name>
<evidence type="ECO:0000313" key="2">
    <source>
        <dbReference type="Proteomes" id="UP000217790"/>
    </source>
</evidence>
<sequence length="98" mass="11027">MLSRSYDSFIELNTSSSEWQADGLFLCTHEGLRLVGTVQVSIDINRFEAYTGARYQRPAVDDLWTSSFKTRGGRGVTVVVRVFLGCENGRTAEFPRDD</sequence>
<dbReference type="EMBL" id="KZ293653">
    <property type="protein sequence ID" value="PBK94681.1"/>
    <property type="molecule type" value="Genomic_DNA"/>
</dbReference>
<dbReference type="Proteomes" id="UP000217790">
    <property type="component" value="Unassembled WGS sequence"/>
</dbReference>
<evidence type="ECO:0000313" key="1">
    <source>
        <dbReference type="EMBL" id="PBK94681.1"/>
    </source>
</evidence>
<gene>
    <name evidence="1" type="ORF">ARMGADRAFT_62441</name>
</gene>
<reference evidence="2" key="1">
    <citation type="journal article" date="2017" name="Nat. Ecol. Evol.">
        <title>Genome expansion and lineage-specific genetic innovations in the forest pathogenic fungi Armillaria.</title>
        <authorList>
            <person name="Sipos G."/>
            <person name="Prasanna A.N."/>
            <person name="Walter M.C."/>
            <person name="O'Connor E."/>
            <person name="Balint B."/>
            <person name="Krizsan K."/>
            <person name="Kiss B."/>
            <person name="Hess J."/>
            <person name="Varga T."/>
            <person name="Slot J."/>
            <person name="Riley R."/>
            <person name="Boka B."/>
            <person name="Rigling D."/>
            <person name="Barry K."/>
            <person name="Lee J."/>
            <person name="Mihaltcheva S."/>
            <person name="LaButti K."/>
            <person name="Lipzen A."/>
            <person name="Waldron R."/>
            <person name="Moloney N.M."/>
            <person name="Sperisen C."/>
            <person name="Kredics L."/>
            <person name="Vagvoelgyi C."/>
            <person name="Patrignani A."/>
            <person name="Fitzpatrick D."/>
            <person name="Nagy I."/>
            <person name="Doyle S."/>
            <person name="Anderson J.B."/>
            <person name="Grigoriev I.V."/>
            <person name="Gueldener U."/>
            <person name="Muensterkoetter M."/>
            <person name="Nagy L.G."/>
        </authorList>
    </citation>
    <scope>NUCLEOTIDE SEQUENCE [LARGE SCALE GENOMIC DNA]</scope>
    <source>
        <strain evidence="2">Ar21-2</strain>
    </source>
</reference>
<accession>A0A2H3DHI4</accession>
<proteinExistence type="predicted"/>
<protein>
    <submittedName>
        <fullName evidence="1">Uncharacterized protein</fullName>
    </submittedName>
</protein>
<dbReference type="InParanoid" id="A0A2H3DHI4"/>
<organism evidence="1 2">
    <name type="scientific">Armillaria gallica</name>
    <name type="common">Bulbous honey fungus</name>
    <name type="synonym">Armillaria bulbosa</name>
    <dbReference type="NCBI Taxonomy" id="47427"/>
    <lineage>
        <taxon>Eukaryota</taxon>
        <taxon>Fungi</taxon>
        <taxon>Dikarya</taxon>
        <taxon>Basidiomycota</taxon>
        <taxon>Agaricomycotina</taxon>
        <taxon>Agaricomycetes</taxon>
        <taxon>Agaricomycetidae</taxon>
        <taxon>Agaricales</taxon>
        <taxon>Marasmiineae</taxon>
        <taxon>Physalacriaceae</taxon>
        <taxon>Armillaria</taxon>
    </lineage>
</organism>
<keyword evidence="2" id="KW-1185">Reference proteome</keyword>
<dbReference type="AlphaFoldDB" id="A0A2H3DHI4"/>